<protein>
    <submittedName>
        <fullName evidence="1">Uncharacterized protein</fullName>
    </submittedName>
</protein>
<name>A0A6C0ASP9_9ZZZZ</name>
<proteinExistence type="predicted"/>
<sequence>MTENLKTENLKNNKLIIQTDCIDAVKLLIEKYKDDNYMIQRIYNHIVTYLPNTLETEYKNHEKRINRNNYLSEEQQIFIQVFLSKNKYYYLPNNNFYEYDGEKYLIIKEDDIIHKLLSTITKDGVLLQWKHKTKSIIIKQIKERSLFISIPETDTIQNVLNMLYPSFFTSKNSAKYFLTSIGDNIFKKNLNHIFLVSQKMKQFLTEIDSVALASISHNGTTNNFMTKYHENHSYENCRLIKINENFSINVWRELLKKIGLDLLCVAAHYSKRYENSDKFIENKADEELSNYSYYLKNTLQNEIANDFYNKYIIEVSNEVKMEWKNIHFLWKQFLSSSCLPNIIYSNTLKNILKEKYGLYDEITDSFFGITSKYLPLHSDFIKFWENTINIDNNSNSNINIFDSELEIDELASLFKYWSKGNSNNISNGTISEENILKILIHFFPNIEIIEDKYVLNVTSNMWNKLNDIDKSLVYVKQQIAAEHNLALISFDDAYNYYYKFCKSNSLPFLVSKRYFEKYLYFKLADHIVYDKFIKTSIFLSTL</sequence>
<evidence type="ECO:0000313" key="1">
    <source>
        <dbReference type="EMBL" id="QHS82295.1"/>
    </source>
</evidence>
<accession>A0A6C0ASP9</accession>
<organism evidence="1">
    <name type="scientific">viral metagenome</name>
    <dbReference type="NCBI Taxonomy" id="1070528"/>
    <lineage>
        <taxon>unclassified sequences</taxon>
        <taxon>metagenomes</taxon>
        <taxon>organismal metagenomes</taxon>
    </lineage>
</organism>
<dbReference type="EMBL" id="MN740764">
    <property type="protein sequence ID" value="QHS82295.1"/>
    <property type="molecule type" value="Genomic_DNA"/>
</dbReference>
<dbReference type="AlphaFoldDB" id="A0A6C0ASP9"/>
<reference evidence="1" key="1">
    <citation type="journal article" date="2020" name="Nature">
        <title>Giant virus diversity and host interactions through global metagenomics.</title>
        <authorList>
            <person name="Schulz F."/>
            <person name="Roux S."/>
            <person name="Paez-Espino D."/>
            <person name="Jungbluth S."/>
            <person name="Walsh D.A."/>
            <person name="Denef V.J."/>
            <person name="McMahon K.D."/>
            <person name="Konstantinidis K.T."/>
            <person name="Eloe-Fadrosh E.A."/>
            <person name="Kyrpides N.C."/>
            <person name="Woyke T."/>
        </authorList>
    </citation>
    <scope>NUCLEOTIDE SEQUENCE</scope>
    <source>
        <strain evidence="1">GVMAG-S-1101165-79</strain>
    </source>
</reference>